<dbReference type="InterPro" id="IPR016484">
    <property type="entry name" value="GTPase_Der"/>
</dbReference>
<evidence type="ECO:0000256" key="3">
    <source>
        <dbReference type="ARBA" id="ARBA00022517"/>
    </source>
</evidence>
<dbReference type="Gene3D" id="3.40.50.300">
    <property type="entry name" value="P-loop containing nucleotide triphosphate hydrolases"/>
    <property type="match status" value="2"/>
</dbReference>
<organism evidence="12 13">
    <name type="scientific">Candidatus Muproteobacteria bacterium RBG_16_60_9</name>
    <dbReference type="NCBI Taxonomy" id="1817755"/>
    <lineage>
        <taxon>Bacteria</taxon>
        <taxon>Pseudomonadati</taxon>
        <taxon>Pseudomonadota</taxon>
        <taxon>Candidatus Muproteobacteria</taxon>
    </lineage>
</organism>
<dbReference type="PROSITE" id="PS51712">
    <property type="entry name" value="G_ENGA"/>
    <property type="match status" value="2"/>
</dbReference>
<protein>
    <recommendedName>
        <fullName evidence="2 8">GTPase Der</fullName>
    </recommendedName>
    <alternativeName>
        <fullName evidence="7 8">GTP-binding protein EngA</fullName>
    </alternativeName>
</protein>
<comment type="caution">
    <text evidence="12">The sequence shown here is derived from an EMBL/GenBank/DDBJ whole genome shotgun (WGS) entry which is preliminary data.</text>
</comment>
<dbReference type="Gene3D" id="3.30.300.20">
    <property type="match status" value="1"/>
</dbReference>
<dbReference type="Pfam" id="PF01926">
    <property type="entry name" value="MMR_HSR1"/>
    <property type="match status" value="2"/>
</dbReference>
<accession>A0A1F6VII4</accession>
<dbReference type="InterPro" id="IPR006073">
    <property type="entry name" value="GTP-bd"/>
</dbReference>
<evidence type="ECO:0000256" key="7">
    <source>
        <dbReference type="ARBA" id="ARBA00032345"/>
    </source>
</evidence>
<dbReference type="NCBIfam" id="TIGR00231">
    <property type="entry name" value="small_GTP"/>
    <property type="match status" value="2"/>
</dbReference>
<feature type="binding site" evidence="8">
    <location>
        <begin position="125"/>
        <end position="128"/>
    </location>
    <ligand>
        <name>GTP</name>
        <dbReference type="ChEBI" id="CHEBI:37565"/>
        <label>1</label>
    </ligand>
</feature>
<feature type="domain" description="EngA-type G" evidence="11">
    <location>
        <begin position="182"/>
        <end position="355"/>
    </location>
</feature>
<feature type="binding site" evidence="8">
    <location>
        <begin position="300"/>
        <end position="303"/>
    </location>
    <ligand>
        <name>GTP</name>
        <dbReference type="ChEBI" id="CHEBI:37565"/>
        <label>2</label>
    </ligand>
</feature>
<dbReference type="InterPro" id="IPR005225">
    <property type="entry name" value="Small_GTP-bd"/>
</dbReference>
<keyword evidence="4 10" id="KW-0677">Repeat</keyword>
<dbReference type="GO" id="GO:0043022">
    <property type="term" value="F:ribosome binding"/>
    <property type="evidence" value="ECO:0007669"/>
    <property type="project" value="TreeGrafter"/>
</dbReference>
<dbReference type="EMBL" id="MFSP01000020">
    <property type="protein sequence ID" value="OGI69434.1"/>
    <property type="molecule type" value="Genomic_DNA"/>
</dbReference>
<sequence>MKPVVVLVGRPNVGKSTLFNRLTRSRAAIVADEPGVTRDRQYGDGVIGDRPYYVVDTGGIVGALAEGTTGDQALRQLIASQVRQALAEADAVVMLVDGREGLQLSDREIANDLRRLGKPLTVAVNKGEGMEPATLVGEFYPLGLGEPRPISSGHGDGVEELMLHVLATLPRASDEAVPSDLPRVAVIGRPNAGKSTLINALLGEERVIVSDVPGTTRDTIDVPLERGGKNYVLIDTAGLRRRARVEDAVEKFSALKTLQAIDHSNVVILMLDAQAGVGEHDATLASYALKHGRAMVLTLNKWDALDEDARAWAKREFERKLRFLDFAPVHFISALHKSGIGALFASIDKAFTSANCDMPTPRLNRVLQTAVAATPPPIARGRRIRLKFAHQGGRNPPLVVVHGNQVTALSASYRRYLAKCFREAFRLIGTPVAIQVKEGANPFAGRKPRPRRRKR</sequence>
<dbReference type="InterPro" id="IPR027417">
    <property type="entry name" value="P-loop_NTPase"/>
</dbReference>
<evidence type="ECO:0000256" key="9">
    <source>
        <dbReference type="PROSITE-ProRule" id="PRU01049"/>
    </source>
</evidence>
<evidence type="ECO:0000313" key="12">
    <source>
        <dbReference type="EMBL" id="OGI69434.1"/>
    </source>
</evidence>
<dbReference type="NCBIfam" id="TIGR03594">
    <property type="entry name" value="GTPase_EngA"/>
    <property type="match status" value="1"/>
</dbReference>
<evidence type="ECO:0000256" key="10">
    <source>
        <dbReference type="RuleBase" id="RU004481"/>
    </source>
</evidence>
<dbReference type="Proteomes" id="UP000179076">
    <property type="component" value="Unassembled WGS sequence"/>
</dbReference>
<dbReference type="CDD" id="cd01894">
    <property type="entry name" value="EngA1"/>
    <property type="match status" value="1"/>
</dbReference>
<dbReference type="PANTHER" id="PTHR43834:SF6">
    <property type="entry name" value="GTPASE DER"/>
    <property type="match status" value="1"/>
</dbReference>
<keyword evidence="3 8" id="KW-0690">Ribosome biogenesis</keyword>
<evidence type="ECO:0000256" key="6">
    <source>
        <dbReference type="ARBA" id="ARBA00023134"/>
    </source>
</evidence>
<dbReference type="FunFam" id="3.40.50.300:FF:000040">
    <property type="entry name" value="GTPase Der"/>
    <property type="match status" value="1"/>
</dbReference>
<feature type="binding site" evidence="8">
    <location>
        <begin position="56"/>
        <end position="60"/>
    </location>
    <ligand>
        <name>GTP</name>
        <dbReference type="ChEBI" id="CHEBI:37565"/>
        <label>1</label>
    </ligand>
</feature>
<keyword evidence="6 8" id="KW-0342">GTP-binding</keyword>
<feature type="domain" description="EngA-type G" evidence="11">
    <location>
        <begin position="3"/>
        <end position="173"/>
    </location>
</feature>
<dbReference type="PRINTS" id="PR00326">
    <property type="entry name" value="GTP1OBG"/>
</dbReference>
<evidence type="ECO:0000256" key="8">
    <source>
        <dbReference type="HAMAP-Rule" id="MF_00195"/>
    </source>
</evidence>
<dbReference type="AlphaFoldDB" id="A0A1F6VII4"/>
<dbReference type="GO" id="GO:0005525">
    <property type="term" value="F:GTP binding"/>
    <property type="evidence" value="ECO:0007669"/>
    <property type="project" value="UniProtKB-UniRule"/>
</dbReference>
<name>A0A1F6VII4_9PROT</name>
<dbReference type="InterPro" id="IPR015946">
    <property type="entry name" value="KH_dom-like_a/b"/>
</dbReference>
<dbReference type="GO" id="GO:0042254">
    <property type="term" value="P:ribosome biogenesis"/>
    <property type="evidence" value="ECO:0007669"/>
    <property type="project" value="UniProtKB-KW"/>
</dbReference>
<comment type="similarity">
    <text evidence="1 8 9 10">Belongs to the TRAFAC class TrmE-Era-EngA-EngB-Septin-like GTPase superfamily. EngA (Der) GTPase family.</text>
</comment>
<dbReference type="PANTHER" id="PTHR43834">
    <property type="entry name" value="GTPASE DER"/>
    <property type="match status" value="1"/>
</dbReference>
<dbReference type="InterPro" id="IPR031166">
    <property type="entry name" value="G_ENGA"/>
</dbReference>
<evidence type="ECO:0000256" key="5">
    <source>
        <dbReference type="ARBA" id="ARBA00022741"/>
    </source>
</evidence>
<evidence type="ECO:0000256" key="1">
    <source>
        <dbReference type="ARBA" id="ARBA00008279"/>
    </source>
</evidence>
<reference evidence="12 13" key="1">
    <citation type="journal article" date="2016" name="Nat. Commun.">
        <title>Thousands of microbial genomes shed light on interconnected biogeochemical processes in an aquifer system.</title>
        <authorList>
            <person name="Anantharaman K."/>
            <person name="Brown C.T."/>
            <person name="Hug L.A."/>
            <person name="Sharon I."/>
            <person name="Castelle C.J."/>
            <person name="Probst A.J."/>
            <person name="Thomas B.C."/>
            <person name="Singh A."/>
            <person name="Wilkins M.J."/>
            <person name="Karaoz U."/>
            <person name="Brodie E.L."/>
            <person name="Williams K.H."/>
            <person name="Hubbard S.S."/>
            <person name="Banfield J.F."/>
        </authorList>
    </citation>
    <scope>NUCLEOTIDE SEQUENCE [LARGE SCALE GENOMIC DNA]</scope>
</reference>
<feature type="binding site" evidence="8">
    <location>
        <begin position="9"/>
        <end position="16"/>
    </location>
    <ligand>
        <name>GTP</name>
        <dbReference type="ChEBI" id="CHEBI:37565"/>
        <label>1</label>
    </ligand>
</feature>
<gene>
    <name evidence="8" type="primary">der</name>
    <name evidence="12" type="ORF">A2W18_05130</name>
</gene>
<dbReference type="PIRSF" id="PIRSF006485">
    <property type="entry name" value="GTP-binding_EngA"/>
    <property type="match status" value="1"/>
</dbReference>
<dbReference type="HAMAP" id="MF_00195">
    <property type="entry name" value="GTPase_Der"/>
    <property type="match status" value="1"/>
</dbReference>
<dbReference type="CDD" id="cd01895">
    <property type="entry name" value="EngA2"/>
    <property type="match status" value="1"/>
</dbReference>
<keyword evidence="5 8" id="KW-0547">Nucleotide-binding</keyword>
<evidence type="ECO:0000313" key="13">
    <source>
        <dbReference type="Proteomes" id="UP000179076"/>
    </source>
</evidence>
<comment type="function">
    <text evidence="8 10">GTPase that plays an essential role in the late steps of ribosome biogenesis.</text>
</comment>
<evidence type="ECO:0000259" key="11">
    <source>
        <dbReference type="PROSITE" id="PS51712"/>
    </source>
</evidence>
<evidence type="ECO:0000256" key="2">
    <source>
        <dbReference type="ARBA" id="ARBA00020953"/>
    </source>
</evidence>
<feature type="binding site" evidence="8">
    <location>
        <begin position="235"/>
        <end position="239"/>
    </location>
    <ligand>
        <name>GTP</name>
        <dbReference type="ChEBI" id="CHEBI:37565"/>
        <label>2</label>
    </ligand>
</feature>
<comment type="subunit">
    <text evidence="8">Associates with the 50S ribosomal subunit.</text>
</comment>
<feature type="binding site" evidence="8">
    <location>
        <begin position="188"/>
        <end position="195"/>
    </location>
    <ligand>
        <name>GTP</name>
        <dbReference type="ChEBI" id="CHEBI:37565"/>
        <label>2</label>
    </ligand>
</feature>
<evidence type="ECO:0000256" key="4">
    <source>
        <dbReference type="ARBA" id="ARBA00022737"/>
    </source>
</evidence>
<dbReference type="InterPro" id="IPR032859">
    <property type="entry name" value="KH_dom-like"/>
</dbReference>
<dbReference type="Pfam" id="PF14714">
    <property type="entry name" value="KH_dom-like"/>
    <property type="match status" value="1"/>
</dbReference>
<dbReference type="SUPFAM" id="SSF52540">
    <property type="entry name" value="P-loop containing nucleoside triphosphate hydrolases"/>
    <property type="match status" value="2"/>
</dbReference>
<proteinExistence type="inferred from homology"/>
<dbReference type="FunFam" id="3.30.300.20:FF:000004">
    <property type="entry name" value="GTPase Der"/>
    <property type="match status" value="1"/>
</dbReference>